<dbReference type="EMBL" id="FNAF01000004">
    <property type="protein sequence ID" value="SDD58140.1"/>
    <property type="molecule type" value="Genomic_DNA"/>
</dbReference>
<dbReference type="Proteomes" id="UP000198995">
    <property type="component" value="Unassembled WGS sequence"/>
</dbReference>
<dbReference type="InterPro" id="IPR011260">
    <property type="entry name" value="RNAP_asu_C"/>
</dbReference>
<evidence type="ECO:0000313" key="2">
    <source>
        <dbReference type="EMBL" id="SDD58140.1"/>
    </source>
</evidence>
<dbReference type="STRING" id="2741.SAMN04489866_104166"/>
<evidence type="ECO:0000313" key="3">
    <source>
        <dbReference type="Proteomes" id="UP000198995"/>
    </source>
</evidence>
<sequence length="64" mass="7107">MELLLSSLNLSTGAYNALRRSGIHTIIQLVSLSAEELLRIKAVGKKRYREIANALDNAGIKHKF</sequence>
<reference evidence="2 3" key="1">
    <citation type="submission" date="2016-10" db="EMBL/GenBank/DDBJ databases">
        <authorList>
            <person name="de Groot N.N."/>
        </authorList>
    </citation>
    <scope>NUCLEOTIDE SEQUENCE [LARGE SCALE GENOMIC DNA]</scope>
    <source>
        <strain evidence="2 3">DSM 20475</strain>
    </source>
</reference>
<keyword evidence="3" id="KW-1185">Reference proteome</keyword>
<organism evidence="2 3">
    <name type="scientific">Peptococcus niger</name>
    <dbReference type="NCBI Taxonomy" id="2741"/>
    <lineage>
        <taxon>Bacteria</taxon>
        <taxon>Bacillati</taxon>
        <taxon>Bacillota</taxon>
        <taxon>Clostridia</taxon>
        <taxon>Eubacteriales</taxon>
        <taxon>Peptococcaceae</taxon>
        <taxon>Peptococcus</taxon>
    </lineage>
</organism>
<protein>
    <submittedName>
        <fullName evidence="2">RNA polymerase, alpha chain C terminal domain</fullName>
    </submittedName>
</protein>
<dbReference type="OrthoDB" id="2047593at2"/>
<evidence type="ECO:0000259" key="1">
    <source>
        <dbReference type="Pfam" id="PF03118"/>
    </source>
</evidence>
<dbReference type="GO" id="GO:0006351">
    <property type="term" value="P:DNA-templated transcription"/>
    <property type="evidence" value="ECO:0007669"/>
    <property type="project" value="InterPro"/>
</dbReference>
<dbReference type="SUPFAM" id="SSF47789">
    <property type="entry name" value="C-terminal domain of RNA polymerase alpha subunit"/>
    <property type="match status" value="1"/>
</dbReference>
<gene>
    <name evidence="2" type="ORF">SAMN04489866_104166</name>
</gene>
<proteinExistence type="predicted"/>
<dbReference type="AlphaFoldDB" id="A0A1G6VWR5"/>
<dbReference type="GO" id="GO:0003899">
    <property type="term" value="F:DNA-directed RNA polymerase activity"/>
    <property type="evidence" value="ECO:0007669"/>
    <property type="project" value="InterPro"/>
</dbReference>
<feature type="domain" description="RNA polymerase alpha subunit C-terminal" evidence="1">
    <location>
        <begin position="5"/>
        <end position="56"/>
    </location>
</feature>
<name>A0A1G6VWR5_PEPNI</name>
<dbReference type="GO" id="GO:0003677">
    <property type="term" value="F:DNA binding"/>
    <property type="evidence" value="ECO:0007669"/>
    <property type="project" value="InterPro"/>
</dbReference>
<accession>A0A1G6VWR5</accession>
<dbReference type="Pfam" id="PF03118">
    <property type="entry name" value="RNA_pol_A_CTD"/>
    <property type="match status" value="1"/>
</dbReference>
<dbReference type="Gene3D" id="1.10.150.20">
    <property type="entry name" value="5' to 3' exonuclease, C-terminal subdomain"/>
    <property type="match status" value="1"/>
</dbReference>